<accession>A0A7J7LCH7</accession>
<sequence>MKTPTKKNLTIVQYINKSAAITSPLSTIINKKYTTVIIELRRRDRGYVLPQTSNPQTPFSQT</sequence>
<keyword evidence="2" id="KW-1185">Reference proteome</keyword>
<dbReference type="AlphaFoldDB" id="A0A7J7LCH7"/>
<dbReference type="EMBL" id="JACGCM010002394">
    <property type="protein sequence ID" value="KAF6140262.1"/>
    <property type="molecule type" value="Genomic_DNA"/>
</dbReference>
<organism evidence="1 2">
    <name type="scientific">Kingdonia uniflora</name>
    <dbReference type="NCBI Taxonomy" id="39325"/>
    <lineage>
        <taxon>Eukaryota</taxon>
        <taxon>Viridiplantae</taxon>
        <taxon>Streptophyta</taxon>
        <taxon>Embryophyta</taxon>
        <taxon>Tracheophyta</taxon>
        <taxon>Spermatophyta</taxon>
        <taxon>Magnoliopsida</taxon>
        <taxon>Ranunculales</taxon>
        <taxon>Circaeasteraceae</taxon>
        <taxon>Kingdonia</taxon>
    </lineage>
</organism>
<name>A0A7J7LCH7_9MAGN</name>
<reference evidence="1 2" key="1">
    <citation type="journal article" date="2020" name="IScience">
        <title>Genome Sequencing of the Endangered Kingdonia uniflora (Circaeasteraceae, Ranunculales) Reveals Potential Mechanisms of Evolutionary Specialization.</title>
        <authorList>
            <person name="Sun Y."/>
            <person name="Deng T."/>
            <person name="Zhang A."/>
            <person name="Moore M.J."/>
            <person name="Landis J.B."/>
            <person name="Lin N."/>
            <person name="Zhang H."/>
            <person name="Zhang X."/>
            <person name="Huang J."/>
            <person name="Zhang X."/>
            <person name="Sun H."/>
            <person name="Wang H."/>
        </authorList>
    </citation>
    <scope>NUCLEOTIDE SEQUENCE [LARGE SCALE GENOMIC DNA]</scope>
    <source>
        <strain evidence="1">TB1705</strain>
        <tissue evidence="1">Leaf</tissue>
    </source>
</reference>
<gene>
    <name evidence="1" type="ORF">GIB67_000310</name>
</gene>
<comment type="caution">
    <text evidence="1">The sequence shown here is derived from an EMBL/GenBank/DDBJ whole genome shotgun (WGS) entry which is preliminary data.</text>
</comment>
<evidence type="ECO:0000313" key="2">
    <source>
        <dbReference type="Proteomes" id="UP000541444"/>
    </source>
</evidence>
<protein>
    <submittedName>
        <fullName evidence="1">Uncharacterized protein</fullName>
    </submittedName>
</protein>
<proteinExistence type="predicted"/>
<dbReference type="Proteomes" id="UP000541444">
    <property type="component" value="Unassembled WGS sequence"/>
</dbReference>
<evidence type="ECO:0000313" key="1">
    <source>
        <dbReference type="EMBL" id="KAF6140262.1"/>
    </source>
</evidence>